<dbReference type="OrthoDB" id="1044435at2759"/>
<evidence type="ECO:0000256" key="5">
    <source>
        <dbReference type="ARBA" id="ARBA00030602"/>
    </source>
</evidence>
<dbReference type="InterPro" id="IPR036568">
    <property type="entry name" value="GGCT-like_sf"/>
</dbReference>
<evidence type="ECO:0000313" key="8">
    <source>
        <dbReference type="Proteomes" id="UP000321393"/>
    </source>
</evidence>
<dbReference type="CDD" id="cd06661">
    <property type="entry name" value="GGCT_like"/>
    <property type="match status" value="2"/>
</dbReference>
<proteinExistence type="inferred from homology"/>
<dbReference type="SUPFAM" id="SSF110857">
    <property type="entry name" value="Gamma-glutamyl cyclotransferase-like"/>
    <property type="match status" value="2"/>
</dbReference>
<protein>
    <recommendedName>
        <fullName evidence="5">Putative gamma-glutamylcyclotransferase</fullName>
    </recommendedName>
</protein>
<evidence type="ECO:0000256" key="4">
    <source>
        <dbReference type="ARBA" id="ARBA00023315"/>
    </source>
</evidence>
<comment type="function">
    <text evidence="1">Putative gamma-glutamylcyclotransferase.</text>
</comment>
<dbReference type="AlphaFoldDB" id="A0A5A7T5H9"/>
<sequence>MDSASLVAHASLHPQQNLHTVFVYGSLMADEVLRILLKRTPQSSDALLNGYQRLSIKRRVYPAIIPVDSKKVSGKILSGIKDFEMDILDAFEAVEYKRITVEVSLMNLHSVFVYGSLMADEVLRILLKRTPQSSDAVLNGYQRLSVKGRLYPAIIPVTSKKVSGKIISGIKDSEMYLLDAYEDFEYKRITVEVSLMDSLEKLLVYAYVWGNEKDPNLGALTVRYIPFGFVGWGYLFASTEIEPTIPFPLSVTVLSVVPPLLHIVSIGDRSERLSTFPSIDACLLLISLN</sequence>
<dbReference type="Gene3D" id="3.10.490.10">
    <property type="entry name" value="Gamma-glutamyl cyclotransferase-like"/>
    <property type="match status" value="2"/>
</dbReference>
<evidence type="ECO:0000256" key="2">
    <source>
        <dbReference type="ARBA" id="ARBA00008861"/>
    </source>
</evidence>
<evidence type="ECO:0000256" key="1">
    <source>
        <dbReference type="ARBA" id="ARBA00002782"/>
    </source>
</evidence>
<comment type="caution">
    <text evidence="7">The sequence shown here is derived from an EMBL/GenBank/DDBJ whole genome shotgun (WGS) entry which is preliminary data.</text>
</comment>
<gene>
    <name evidence="7" type="ORF">E6C27_scaffold92G002780</name>
</gene>
<dbReference type="GO" id="GO:0016746">
    <property type="term" value="F:acyltransferase activity"/>
    <property type="evidence" value="ECO:0007669"/>
    <property type="project" value="UniProtKB-KW"/>
</dbReference>
<evidence type="ECO:0000259" key="6">
    <source>
        <dbReference type="Pfam" id="PF06094"/>
    </source>
</evidence>
<name>A0A5A7T5H9_CUCMM</name>
<comment type="similarity">
    <text evidence="2">Belongs to the gamma-glutamylcyclotransferase family.</text>
</comment>
<dbReference type="InterPro" id="IPR009288">
    <property type="entry name" value="AIG2-like_dom"/>
</dbReference>
<organism evidence="7 8">
    <name type="scientific">Cucumis melo var. makuwa</name>
    <name type="common">Oriental melon</name>
    <dbReference type="NCBI Taxonomy" id="1194695"/>
    <lineage>
        <taxon>Eukaryota</taxon>
        <taxon>Viridiplantae</taxon>
        <taxon>Streptophyta</taxon>
        <taxon>Embryophyta</taxon>
        <taxon>Tracheophyta</taxon>
        <taxon>Spermatophyta</taxon>
        <taxon>Magnoliopsida</taxon>
        <taxon>eudicotyledons</taxon>
        <taxon>Gunneridae</taxon>
        <taxon>Pentapetalae</taxon>
        <taxon>rosids</taxon>
        <taxon>fabids</taxon>
        <taxon>Cucurbitales</taxon>
        <taxon>Cucurbitaceae</taxon>
        <taxon>Benincaseae</taxon>
        <taxon>Cucumis</taxon>
    </lineage>
</organism>
<dbReference type="EMBL" id="SSTE01018688">
    <property type="protein sequence ID" value="KAA0038732.1"/>
    <property type="molecule type" value="Genomic_DNA"/>
</dbReference>
<evidence type="ECO:0000256" key="3">
    <source>
        <dbReference type="ARBA" id="ARBA00022679"/>
    </source>
</evidence>
<evidence type="ECO:0000313" key="7">
    <source>
        <dbReference type="EMBL" id="KAA0038732.1"/>
    </source>
</evidence>
<dbReference type="PANTHER" id="PTHR31544:SF2">
    <property type="entry name" value="AIG2-LIKE PROTEIN D"/>
    <property type="match status" value="1"/>
</dbReference>
<reference evidence="7 8" key="1">
    <citation type="submission" date="2019-08" db="EMBL/GenBank/DDBJ databases">
        <title>Draft genome sequences of two oriental melons (Cucumis melo L. var makuwa).</title>
        <authorList>
            <person name="Kwon S.-Y."/>
        </authorList>
    </citation>
    <scope>NUCLEOTIDE SEQUENCE [LARGE SCALE GENOMIC DNA]</scope>
    <source>
        <strain evidence="8">cv. SW 3</strain>
        <tissue evidence="7">Leaf</tissue>
    </source>
</reference>
<keyword evidence="4" id="KW-0012">Acyltransferase</keyword>
<dbReference type="InterPro" id="IPR013024">
    <property type="entry name" value="GGCT-like"/>
</dbReference>
<dbReference type="Proteomes" id="UP000321393">
    <property type="component" value="Unassembled WGS sequence"/>
</dbReference>
<dbReference type="Pfam" id="PF06094">
    <property type="entry name" value="GGACT"/>
    <property type="match status" value="2"/>
</dbReference>
<dbReference type="InterPro" id="IPR045038">
    <property type="entry name" value="AIG2-like"/>
</dbReference>
<feature type="domain" description="Gamma-glutamylcyclotransferase AIG2-like" evidence="6">
    <location>
        <begin position="111"/>
        <end position="214"/>
    </location>
</feature>
<accession>A0A5A7T5H9</accession>
<dbReference type="PANTHER" id="PTHR31544">
    <property type="entry name" value="AIG2-LIKE PROTEIN D"/>
    <property type="match status" value="1"/>
</dbReference>
<keyword evidence="3" id="KW-0808">Transferase</keyword>
<feature type="domain" description="Gamma-glutamylcyclotransferase AIG2-like" evidence="6">
    <location>
        <begin position="21"/>
        <end position="105"/>
    </location>
</feature>